<dbReference type="GO" id="GO:0005524">
    <property type="term" value="F:ATP binding"/>
    <property type="evidence" value="ECO:0007669"/>
    <property type="project" value="UniProtKB-KW"/>
</dbReference>
<evidence type="ECO:0000256" key="1">
    <source>
        <dbReference type="ARBA" id="ARBA00022527"/>
    </source>
</evidence>
<accession>K0SMS4</accession>
<dbReference type="InterPro" id="IPR051852">
    <property type="entry name" value="Alpha-type_PK"/>
</dbReference>
<organism evidence="8 9">
    <name type="scientific">Thalassiosira oceanica</name>
    <name type="common">Marine diatom</name>
    <dbReference type="NCBI Taxonomy" id="159749"/>
    <lineage>
        <taxon>Eukaryota</taxon>
        <taxon>Sar</taxon>
        <taxon>Stramenopiles</taxon>
        <taxon>Ochrophyta</taxon>
        <taxon>Bacillariophyta</taxon>
        <taxon>Coscinodiscophyceae</taxon>
        <taxon>Thalassiosirophycidae</taxon>
        <taxon>Thalassiosirales</taxon>
        <taxon>Thalassiosiraceae</taxon>
        <taxon>Thalassiosira</taxon>
    </lineage>
</organism>
<dbReference type="PANTHER" id="PTHR45992:SF11">
    <property type="entry name" value="ALPHA-TYPE PROTEIN KINASE DOMAIN-CONTAINING PROTEIN"/>
    <property type="match status" value="1"/>
</dbReference>
<dbReference type="OrthoDB" id="301415at2759"/>
<dbReference type="eggNOG" id="KOG3614">
    <property type="taxonomic scope" value="Eukaryota"/>
</dbReference>
<proteinExistence type="predicted"/>
<keyword evidence="5" id="KW-0067">ATP-binding</keyword>
<dbReference type="PANTHER" id="PTHR45992">
    <property type="entry name" value="EUKARYOTIC ELONGATION FACTOR 2 KINASE-RELATED"/>
    <property type="match status" value="1"/>
</dbReference>
<sequence length="491" mass="56572">MLRTRQPLNEGNYFPAINLAKELLSKNKHGGCLLQLLFLTDGAPSDSVPRKYGRRVEGFRTEHYHAAEVSKHIASVARKFGSRLTIGAITVGDGRYDALDAMIRTASDYSCHTFFHKSSLRAGDMSHAFQEMSTLVLSSKFTITDLRTKRQLTYRDLDREPKSDVDIYNPAEEEWDLYFNVSKTVYNRYTGEWEQDYRIYNDRRATGLAVRTLIFGEGRERAVRRVREINERGQFVGEELVGKESLFIEDSRDSHSFHKTFCKVQQLAKKMAKRFNKRLLALPGIDKETTPIIKFLDCHVTILRRYQSGTKFLLVEKMLDHTKYKKWNTNAGDVNNQTSLSIEGRHFSNSADCPFTIGEIPQAFSHFTFIDSDRKFLICDLQGVLNTDTTPPVFELTDPAIHYAEMTNRQDFGRTDRGQQGIDDFLRSYKSQQLSNLLFRNMIKTPFDRELLDHVNVVQQRVPCSPKPGSILKSSHESIHHEETKKSVRFV</sequence>
<evidence type="ECO:0000256" key="3">
    <source>
        <dbReference type="ARBA" id="ARBA00022741"/>
    </source>
</evidence>
<keyword evidence="2" id="KW-0808">Transferase</keyword>
<evidence type="ECO:0000313" key="8">
    <source>
        <dbReference type="EMBL" id="EJK62206.1"/>
    </source>
</evidence>
<comment type="caution">
    <text evidence="8">The sequence shown here is derived from an EMBL/GenBank/DDBJ whole genome shotgun (WGS) entry which is preliminary data.</text>
</comment>
<dbReference type="PROSITE" id="PS51158">
    <property type="entry name" value="ALPHA_KINASE"/>
    <property type="match status" value="1"/>
</dbReference>
<dbReference type="InterPro" id="IPR004166">
    <property type="entry name" value="a-kinase_dom"/>
</dbReference>
<dbReference type="SUPFAM" id="SSF56112">
    <property type="entry name" value="Protein kinase-like (PK-like)"/>
    <property type="match status" value="1"/>
</dbReference>
<dbReference type="GO" id="GO:0004674">
    <property type="term" value="F:protein serine/threonine kinase activity"/>
    <property type="evidence" value="ECO:0007669"/>
    <property type="project" value="UniProtKB-KW"/>
</dbReference>
<gene>
    <name evidence="8" type="ORF">THAOC_17190</name>
</gene>
<evidence type="ECO:0000259" key="7">
    <source>
        <dbReference type="PROSITE" id="PS51158"/>
    </source>
</evidence>
<feature type="compositionally biased region" description="Basic and acidic residues" evidence="6">
    <location>
        <begin position="474"/>
        <end position="491"/>
    </location>
</feature>
<dbReference type="Pfam" id="PF02816">
    <property type="entry name" value="Alpha_kinase"/>
    <property type="match status" value="1"/>
</dbReference>
<keyword evidence="3" id="KW-0547">Nucleotide-binding</keyword>
<evidence type="ECO:0000256" key="6">
    <source>
        <dbReference type="SAM" id="MobiDB-lite"/>
    </source>
</evidence>
<evidence type="ECO:0000313" key="9">
    <source>
        <dbReference type="Proteomes" id="UP000266841"/>
    </source>
</evidence>
<dbReference type="EMBL" id="AGNL01019047">
    <property type="protein sequence ID" value="EJK62206.1"/>
    <property type="molecule type" value="Genomic_DNA"/>
</dbReference>
<name>K0SMS4_THAOC</name>
<keyword evidence="4" id="KW-0418">Kinase</keyword>
<dbReference type="AlphaFoldDB" id="K0SMS4"/>
<reference evidence="8 9" key="1">
    <citation type="journal article" date="2012" name="Genome Biol.">
        <title>Genome and low-iron response of an oceanic diatom adapted to chronic iron limitation.</title>
        <authorList>
            <person name="Lommer M."/>
            <person name="Specht M."/>
            <person name="Roy A.S."/>
            <person name="Kraemer L."/>
            <person name="Andreson R."/>
            <person name="Gutowska M.A."/>
            <person name="Wolf J."/>
            <person name="Bergner S.V."/>
            <person name="Schilhabel M.B."/>
            <person name="Klostermeier U.C."/>
            <person name="Beiko R.G."/>
            <person name="Rosenstiel P."/>
            <person name="Hippler M."/>
            <person name="Laroche J."/>
        </authorList>
    </citation>
    <scope>NUCLEOTIDE SEQUENCE [LARGE SCALE GENOMIC DNA]</scope>
    <source>
        <strain evidence="8 9">CCMP1005</strain>
    </source>
</reference>
<evidence type="ECO:0000256" key="2">
    <source>
        <dbReference type="ARBA" id="ARBA00022679"/>
    </source>
</evidence>
<evidence type="ECO:0000256" key="5">
    <source>
        <dbReference type="ARBA" id="ARBA00022840"/>
    </source>
</evidence>
<dbReference type="InterPro" id="IPR011009">
    <property type="entry name" value="Kinase-like_dom_sf"/>
</dbReference>
<protein>
    <recommendedName>
        <fullName evidence="7">Alpha-type protein kinase domain-containing protein</fullName>
    </recommendedName>
</protein>
<feature type="region of interest" description="Disordered" evidence="6">
    <location>
        <begin position="466"/>
        <end position="491"/>
    </location>
</feature>
<keyword evidence="9" id="KW-1185">Reference proteome</keyword>
<dbReference type="Gene3D" id="3.20.200.10">
    <property type="entry name" value="MHCK/EF2 kinase"/>
    <property type="match status" value="1"/>
</dbReference>
<keyword evidence="1" id="KW-0723">Serine/threonine-protein kinase</keyword>
<feature type="domain" description="Alpha-type protein kinase" evidence="7">
    <location>
        <begin position="185"/>
        <end position="447"/>
    </location>
</feature>
<dbReference type="SMART" id="SM00811">
    <property type="entry name" value="Alpha_kinase"/>
    <property type="match status" value="1"/>
</dbReference>
<dbReference type="Proteomes" id="UP000266841">
    <property type="component" value="Unassembled WGS sequence"/>
</dbReference>
<evidence type="ECO:0000256" key="4">
    <source>
        <dbReference type="ARBA" id="ARBA00022777"/>
    </source>
</evidence>